<dbReference type="UniPathway" id="UPA00378"/>
<evidence type="ECO:0000256" key="5">
    <source>
        <dbReference type="ARBA" id="ARBA00022679"/>
    </source>
</evidence>
<evidence type="ECO:0000256" key="7">
    <source>
        <dbReference type="ARBA" id="ARBA00022737"/>
    </source>
</evidence>
<dbReference type="FunFam" id="2.80.10.50:FF:000044">
    <property type="entry name" value="Dolichyl-phosphate-mannose-protein mannosyltransferase 4"/>
    <property type="match status" value="1"/>
</dbReference>
<dbReference type="InterPro" id="IPR003342">
    <property type="entry name" value="ArnT-like_N"/>
</dbReference>
<feature type="transmembrane region" description="Helical" evidence="14">
    <location>
        <begin position="161"/>
        <end position="181"/>
    </location>
</feature>
<keyword evidence="11" id="KW-0325">Glycoprotein</keyword>
<dbReference type="PANTHER" id="PTHR10050:SF51">
    <property type="entry name" value="PROTEIN O-MANNOSYL-TRANSFERASE 1"/>
    <property type="match status" value="1"/>
</dbReference>
<organism evidence="17 18">
    <name type="scientific">Exidia glandulosa HHB12029</name>
    <dbReference type="NCBI Taxonomy" id="1314781"/>
    <lineage>
        <taxon>Eukaryota</taxon>
        <taxon>Fungi</taxon>
        <taxon>Dikarya</taxon>
        <taxon>Basidiomycota</taxon>
        <taxon>Agaricomycotina</taxon>
        <taxon>Agaricomycetes</taxon>
        <taxon>Auriculariales</taxon>
        <taxon>Exidiaceae</taxon>
        <taxon>Exidia</taxon>
    </lineage>
</organism>
<dbReference type="Proteomes" id="UP000077266">
    <property type="component" value="Unassembled WGS sequence"/>
</dbReference>
<feature type="transmembrane region" description="Helical" evidence="14">
    <location>
        <begin position="690"/>
        <end position="709"/>
    </location>
</feature>
<dbReference type="OrthoDB" id="292747at2759"/>
<dbReference type="PANTHER" id="PTHR10050">
    <property type="entry name" value="DOLICHYL-PHOSPHATE-MANNOSE--PROTEIN MANNOSYLTRANSFERASE"/>
    <property type="match status" value="1"/>
</dbReference>
<dbReference type="EMBL" id="KV425904">
    <property type="protein sequence ID" value="KZW00054.1"/>
    <property type="molecule type" value="Genomic_DNA"/>
</dbReference>
<dbReference type="PROSITE" id="PS50919">
    <property type="entry name" value="MIR"/>
    <property type="match status" value="2"/>
</dbReference>
<evidence type="ECO:0000259" key="16">
    <source>
        <dbReference type="PROSITE" id="PS50919"/>
    </source>
</evidence>
<name>A0A165N0Z2_EXIGL</name>
<feature type="region of interest" description="Disordered" evidence="15">
    <location>
        <begin position="1"/>
        <end position="52"/>
    </location>
</feature>
<feature type="transmembrane region" description="Helical" evidence="14">
    <location>
        <begin position="299"/>
        <end position="320"/>
    </location>
</feature>
<dbReference type="GO" id="GO:0004169">
    <property type="term" value="F:dolichyl-phosphate-mannose-protein mannosyltransferase activity"/>
    <property type="evidence" value="ECO:0007669"/>
    <property type="project" value="UniProtKB-UniRule"/>
</dbReference>
<evidence type="ECO:0000256" key="14">
    <source>
        <dbReference type="RuleBase" id="RU367007"/>
    </source>
</evidence>
<dbReference type="EC" id="2.4.1.109" evidence="14"/>
<feature type="transmembrane region" description="Helical" evidence="14">
    <location>
        <begin position="245"/>
        <end position="278"/>
    </location>
</feature>
<evidence type="ECO:0000313" key="18">
    <source>
        <dbReference type="Proteomes" id="UP000077266"/>
    </source>
</evidence>
<evidence type="ECO:0000256" key="1">
    <source>
        <dbReference type="ARBA" id="ARBA00004477"/>
    </source>
</evidence>
<comment type="catalytic activity">
    <reaction evidence="12 14">
        <text>a di-trans,poly-cis-dolichyl beta-D-mannosyl phosphate + L-threonyl-[protein] = 3-O-(alpha-D-mannosyl)-L-threonyl-[protein] + a di-trans,poly-cis-dolichyl phosphate + H(+)</text>
        <dbReference type="Rhea" id="RHEA:53396"/>
        <dbReference type="Rhea" id="RHEA-COMP:11060"/>
        <dbReference type="Rhea" id="RHEA-COMP:13547"/>
        <dbReference type="Rhea" id="RHEA-COMP:19498"/>
        <dbReference type="Rhea" id="RHEA-COMP:19501"/>
        <dbReference type="ChEBI" id="CHEBI:15378"/>
        <dbReference type="ChEBI" id="CHEBI:30013"/>
        <dbReference type="ChEBI" id="CHEBI:57683"/>
        <dbReference type="ChEBI" id="CHEBI:58211"/>
        <dbReference type="ChEBI" id="CHEBI:137323"/>
        <dbReference type="EC" id="2.4.1.109"/>
    </reaction>
</comment>
<accession>A0A165N0Z2</accession>
<evidence type="ECO:0000256" key="8">
    <source>
        <dbReference type="ARBA" id="ARBA00022824"/>
    </source>
</evidence>
<evidence type="ECO:0000313" key="17">
    <source>
        <dbReference type="EMBL" id="KZW00054.1"/>
    </source>
</evidence>
<dbReference type="FunCoup" id="A0A165N0Z2">
    <property type="interactions" value="244"/>
</dbReference>
<evidence type="ECO:0000256" key="9">
    <source>
        <dbReference type="ARBA" id="ARBA00022989"/>
    </source>
</evidence>
<keyword evidence="9 14" id="KW-1133">Transmembrane helix</keyword>
<evidence type="ECO:0000256" key="12">
    <source>
        <dbReference type="ARBA" id="ARBA00045085"/>
    </source>
</evidence>
<reference evidence="17 18" key="1">
    <citation type="journal article" date="2016" name="Mol. Biol. Evol.">
        <title>Comparative Genomics of Early-Diverging Mushroom-Forming Fungi Provides Insights into the Origins of Lignocellulose Decay Capabilities.</title>
        <authorList>
            <person name="Nagy L.G."/>
            <person name="Riley R."/>
            <person name="Tritt A."/>
            <person name="Adam C."/>
            <person name="Daum C."/>
            <person name="Floudas D."/>
            <person name="Sun H."/>
            <person name="Yadav J.S."/>
            <person name="Pangilinan J."/>
            <person name="Larsson K.H."/>
            <person name="Matsuura K."/>
            <person name="Barry K."/>
            <person name="Labutti K."/>
            <person name="Kuo R."/>
            <person name="Ohm R.A."/>
            <person name="Bhattacharya S.S."/>
            <person name="Shirouzu T."/>
            <person name="Yoshinaga Y."/>
            <person name="Martin F.M."/>
            <person name="Grigoriev I.V."/>
            <person name="Hibbett D.S."/>
        </authorList>
    </citation>
    <scope>NUCLEOTIDE SEQUENCE [LARGE SCALE GENOMIC DNA]</scope>
    <source>
        <strain evidence="17 18">HHB12029</strain>
    </source>
</reference>
<evidence type="ECO:0000256" key="11">
    <source>
        <dbReference type="ARBA" id="ARBA00023180"/>
    </source>
</evidence>
<evidence type="ECO:0000256" key="3">
    <source>
        <dbReference type="ARBA" id="ARBA00007222"/>
    </source>
</evidence>
<dbReference type="AlphaFoldDB" id="A0A165N0Z2"/>
<dbReference type="Pfam" id="PF02815">
    <property type="entry name" value="MIR"/>
    <property type="match status" value="1"/>
</dbReference>
<comment type="pathway">
    <text evidence="2 14">Protein modification; protein glycosylation.</text>
</comment>
<dbReference type="InterPro" id="IPR032421">
    <property type="entry name" value="PMT_4TMC"/>
</dbReference>
<feature type="transmembrane region" description="Helical" evidence="14">
    <location>
        <begin position="615"/>
        <end position="639"/>
    </location>
</feature>
<keyword evidence="4 14" id="KW-0328">Glycosyltransferase</keyword>
<comment type="similarity">
    <text evidence="3 14">Belongs to the glycosyltransferase 39 family.</text>
</comment>
<dbReference type="InterPro" id="IPR016093">
    <property type="entry name" value="MIR_motif"/>
</dbReference>
<comment type="catalytic activity">
    <reaction evidence="13 14">
        <text>a di-trans,poly-cis-dolichyl beta-D-mannosyl phosphate + L-seryl-[protein] = 3-O-(alpha-D-mannosyl)-L-seryl-[protein] + a di-trans,poly-cis-dolichyl phosphate + H(+)</text>
        <dbReference type="Rhea" id="RHEA:17377"/>
        <dbReference type="Rhea" id="RHEA-COMP:9863"/>
        <dbReference type="Rhea" id="RHEA-COMP:13546"/>
        <dbReference type="Rhea" id="RHEA-COMP:19498"/>
        <dbReference type="Rhea" id="RHEA-COMP:19501"/>
        <dbReference type="ChEBI" id="CHEBI:15378"/>
        <dbReference type="ChEBI" id="CHEBI:29999"/>
        <dbReference type="ChEBI" id="CHEBI:57683"/>
        <dbReference type="ChEBI" id="CHEBI:58211"/>
        <dbReference type="ChEBI" id="CHEBI:137321"/>
        <dbReference type="EC" id="2.4.1.109"/>
    </reaction>
</comment>
<dbReference type="InterPro" id="IPR027005">
    <property type="entry name" value="PMT-like"/>
</dbReference>
<feature type="domain" description="MIR" evidence="16">
    <location>
        <begin position="352"/>
        <end position="412"/>
    </location>
</feature>
<keyword evidence="7" id="KW-0677">Repeat</keyword>
<proteinExistence type="inferred from homology"/>
<feature type="transmembrane region" description="Helical" evidence="14">
    <location>
        <begin position="122"/>
        <end position="140"/>
    </location>
</feature>
<dbReference type="Pfam" id="PF16192">
    <property type="entry name" value="PMT_4TMC"/>
    <property type="match status" value="1"/>
</dbReference>
<dbReference type="Gene3D" id="2.80.10.50">
    <property type="match status" value="1"/>
</dbReference>
<evidence type="ECO:0000256" key="13">
    <source>
        <dbReference type="ARBA" id="ARBA00045102"/>
    </source>
</evidence>
<dbReference type="GO" id="GO:0005789">
    <property type="term" value="C:endoplasmic reticulum membrane"/>
    <property type="evidence" value="ECO:0007669"/>
    <property type="project" value="UniProtKB-SubCell"/>
</dbReference>
<dbReference type="SUPFAM" id="SSF82109">
    <property type="entry name" value="MIR domain"/>
    <property type="match status" value="1"/>
</dbReference>
<keyword evidence="6 14" id="KW-0812">Transmembrane</keyword>
<evidence type="ECO:0000256" key="15">
    <source>
        <dbReference type="SAM" id="MobiDB-lite"/>
    </source>
</evidence>
<keyword evidence="8 14" id="KW-0256">Endoplasmic reticulum</keyword>
<keyword evidence="5 14" id="KW-0808">Transferase</keyword>
<dbReference type="InterPro" id="IPR036300">
    <property type="entry name" value="MIR_dom_sf"/>
</dbReference>
<feature type="domain" description="MIR" evidence="16">
    <location>
        <begin position="421"/>
        <end position="478"/>
    </location>
</feature>
<feature type="compositionally biased region" description="Basic residues" evidence="15">
    <location>
        <begin position="1"/>
        <end position="10"/>
    </location>
</feature>
<feature type="transmembrane region" description="Helical" evidence="14">
    <location>
        <begin position="211"/>
        <end position="230"/>
    </location>
</feature>
<comment type="function">
    <text evidence="14">Transfers mannose from Dol-P-mannose to Ser or Thr residues on proteins.</text>
</comment>
<protein>
    <recommendedName>
        <fullName evidence="14">Dolichyl-phosphate-mannose--protein mannosyltransferase</fullName>
        <ecNumber evidence="14">2.4.1.109</ecNumber>
    </recommendedName>
</protein>
<evidence type="ECO:0000256" key="6">
    <source>
        <dbReference type="ARBA" id="ARBA00022692"/>
    </source>
</evidence>
<gene>
    <name evidence="17" type="ORF">EXIGLDRAFT_738881</name>
</gene>
<keyword evidence="10 14" id="KW-0472">Membrane</keyword>
<keyword evidence="18" id="KW-1185">Reference proteome</keyword>
<evidence type="ECO:0000256" key="2">
    <source>
        <dbReference type="ARBA" id="ARBA00004922"/>
    </source>
</evidence>
<dbReference type="SMART" id="SM00472">
    <property type="entry name" value="MIR"/>
    <property type="match status" value="3"/>
</dbReference>
<dbReference type="InParanoid" id="A0A165N0Z2"/>
<feature type="transmembrane region" description="Helical" evidence="14">
    <location>
        <begin position="187"/>
        <end position="204"/>
    </location>
</feature>
<dbReference type="STRING" id="1314781.A0A165N0Z2"/>
<evidence type="ECO:0000256" key="4">
    <source>
        <dbReference type="ARBA" id="ARBA00022676"/>
    </source>
</evidence>
<dbReference type="Pfam" id="PF02366">
    <property type="entry name" value="PMT"/>
    <property type="match status" value="1"/>
</dbReference>
<evidence type="ECO:0000256" key="10">
    <source>
        <dbReference type="ARBA" id="ARBA00023136"/>
    </source>
</evidence>
<feature type="transmembrane region" description="Helical" evidence="14">
    <location>
        <begin position="738"/>
        <end position="761"/>
    </location>
</feature>
<comment type="subcellular location">
    <subcellularLocation>
        <location evidence="1 14">Endoplasmic reticulum membrane</location>
        <topology evidence="1 14">Multi-pass membrane protein</topology>
    </subcellularLocation>
</comment>
<sequence>MAERAVRRRHPLTEGLRATAQSSSDTEHDTPASRLPLARGQGAHSQPLGYGESPRTSRIVLAVLTALAFVLRFYKLSHPDEVVYVSRQPSLRLPTLTPSSFDEVHFGKFAAYYVKREYYFDVHPPLAKLLLALAAWFVGFDGEFEFDTIGDSYTANHVPYVGIRALPAILGSLTVPIVYAIMKESGYPTIVAAFSAAIVLFDNAHIAQTRLILLDAQLVFFMALSIYSYIRFRKVRYSEFTQQWWFWLLATGFNLACTLGCKMVGLFTFTTIGICVLVDLWDILDIRKGHSMQYFWTHFGARAGALIVFPFIIYLSFFWIHFAILTQSGPGDTFMSPAFQETLKGNELLLNSQEIRYYDTIVMKHKETKAFLHSHPDKYPLRYADGRISSQGQQVTAYTHNDTNNHWQVIPTKALPTTGRGRIVRHNDVIQLRHVATNTNLLTHDVASPHMATNQEFTTWPVDDNTRHNDTLFIVELVDGEPNEVWKTKAGYFYLTHVPTRVHMWTHAKPLPEWGFKQQEINGNKKTPDKSFIWLVDQIISDETGADLQNRTEPVVEKPVKKMNFFRKWAELQVLMLQHNAGLTASHPYASNPIAWPYLFSGISFWTQNDTKMQIYFIGNIIGWWVASTSIFIYIGMLVGDLIGRRRGEELIPDNVRNRLWNSGGMFVVAWAAHYFPFFLMNRQLFLHHYLPAHLCSALVAGSVFNFMITENINYPVSVAGPATRLRPLQRTDIGKQAALVTAGFSLAMVLGLVFLGPLTYGTPGLDGDQVNTRRVLSSWTLHFAGKKTHDVSG</sequence>
<dbReference type="CDD" id="cd23285">
    <property type="entry name" value="beta-trefoil_MIR_PMT4-like"/>
    <property type="match status" value="1"/>
</dbReference>